<dbReference type="InterPro" id="IPR036397">
    <property type="entry name" value="RNaseH_sf"/>
</dbReference>
<gene>
    <name evidence="2" type="ORF">AVEN_18998_1</name>
    <name evidence="1" type="ORF">AVEN_194153_1</name>
</gene>
<dbReference type="GO" id="GO:0003676">
    <property type="term" value="F:nucleic acid binding"/>
    <property type="evidence" value="ECO:0007669"/>
    <property type="project" value="InterPro"/>
</dbReference>
<comment type="caution">
    <text evidence="2">The sequence shown here is derived from an EMBL/GenBank/DDBJ whole genome shotgun (WGS) entry which is preliminary data.</text>
</comment>
<organism evidence="2 3">
    <name type="scientific">Araneus ventricosus</name>
    <name type="common">Orbweaver spider</name>
    <name type="synonym">Epeira ventricosa</name>
    <dbReference type="NCBI Taxonomy" id="182803"/>
    <lineage>
        <taxon>Eukaryota</taxon>
        <taxon>Metazoa</taxon>
        <taxon>Ecdysozoa</taxon>
        <taxon>Arthropoda</taxon>
        <taxon>Chelicerata</taxon>
        <taxon>Arachnida</taxon>
        <taxon>Araneae</taxon>
        <taxon>Araneomorphae</taxon>
        <taxon>Entelegynae</taxon>
        <taxon>Araneoidea</taxon>
        <taxon>Araneidae</taxon>
        <taxon>Araneus</taxon>
    </lineage>
</organism>
<dbReference type="EMBL" id="BGPR01095874">
    <property type="protein sequence ID" value="GBM40087.1"/>
    <property type="molecule type" value="Genomic_DNA"/>
</dbReference>
<accession>A0A4Y2FI50</accession>
<evidence type="ECO:0000313" key="1">
    <source>
        <dbReference type="EMBL" id="GBM40087.1"/>
    </source>
</evidence>
<proteinExistence type="predicted"/>
<dbReference type="EMBL" id="BGPR01095881">
    <property type="protein sequence ID" value="GBM40115.1"/>
    <property type="molecule type" value="Genomic_DNA"/>
</dbReference>
<dbReference type="Pfam" id="PF01359">
    <property type="entry name" value="Transposase_1"/>
    <property type="match status" value="1"/>
</dbReference>
<dbReference type="InterPro" id="IPR001888">
    <property type="entry name" value="Transposase_1"/>
</dbReference>
<keyword evidence="3" id="KW-1185">Reference proteome</keyword>
<reference evidence="2 3" key="1">
    <citation type="journal article" date="2019" name="Sci. Rep.">
        <title>Orb-weaving spider Araneus ventricosus genome elucidates the spidroin gene catalogue.</title>
        <authorList>
            <person name="Kono N."/>
            <person name="Nakamura H."/>
            <person name="Ohtoshi R."/>
            <person name="Moran D.A.P."/>
            <person name="Shinohara A."/>
            <person name="Yoshida Y."/>
            <person name="Fujiwara M."/>
            <person name="Mori M."/>
            <person name="Tomita M."/>
            <person name="Arakawa K."/>
        </authorList>
    </citation>
    <scope>NUCLEOTIDE SEQUENCE [LARGE SCALE GENOMIC DNA]</scope>
</reference>
<dbReference type="OrthoDB" id="6435573at2759"/>
<dbReference type="Proteomes" id="UP000499080">
    <property type="component" value="Unassembled WGS sequence"/>
</dbReference>
<evidence type="ECO:0000313" key="3">
    <source>
        <dbReference type="Proteomes" id="UP000499080"/>
    </source>
</evidence>
<evidence type="ECO:0000313" key="2">
    <source>
        <dbReference type="EMBL" id="GBM40115.1"/>
    </source>
</evidence>
<dbReference type="Gene3D" id="3.30.420.10">
    <property type="entry name" value="Ribonuclease H-like superfamily/Ribonuclease H"/>
    <property type="match status" value="1"/>
</dbReference>
<name>A0A4Y2FI50_ARAVE</name>
<protein>
    <submittedName>
        <fullName evidence="2">Uncharacterized protein</fullName>
    </submittedName>
</protein>
<dbReference type="AlphaFoldDB" id="A0A4Y2FI50"/>
<sequence length="102" mass="11613">MKIAFITISLKQRNNQNNGLKGPPKGVNCSFSLKDYATDFWDGHGIIFLEFSEKGKTINEQFYAPLLDHLKNKIKEKLSHLAKKKIPFDRYNAQLNTSAVVS</sequence>